<reference evidence="8 9" key="1">
    <citation type="submission" date="2014-07" db="EMBL/GenBank/DDBJ databases">
        <title>Methanogenic archaea and the global carbon cycle.</title>
        <authorList>
            <person name="Henriksen J.R."/>
            <person name="Luke J."/>
            <person name="Reinhart S."/>
            <person name="Benedict M.N."/>
            <person name="Youngblut N.D."/>
            <person name="Metcalf M.E."/>
            <person name="Whitaker R.J."/>
            <person name="Metcalf W.W."/>
        </authorList>
    </citation>
    <scope>NUCLEOTIDE SEQUENCE [LARGE SCALE GENOMIC DNA]</scope>
    <source>
        <strain evidence="8 9">MM1</strain>
    </source>
</reference>
<dbReference type="SUPFAM" id="SSF55729">
    <property type="entry name" value="Acyl-CoA N-acyltransferases (Nat)"/>
    <property type="match status" value="2"/>
</dbReference>
<dbReference type="Pfam" id="PF13480">
    <property type="entry name" value="Acetyltransf_6"/>
    <property type="match status" value="1"/>
</dbReference>
<dbReference type="Gene3D" id="3.40.630.30">
    <property type="match status" value="1"/>
</dbReference>
<keyword evidence="5" id="KW-0012">Acyltransferase</keyword>
<comment type="similarity">
    <text evidence="1">Belongs to the FemABX family.</text>
</comment>
<organism evidence="8 9">
    <name type="scientific">Methanococcoides methylutens MM1</name>
    <dbReference type="NCBI Taxonomy" id="1434104"/>
    <lineage>
        <taxon>Archaea</taxon>
        <taxon>Methanobacteriati</taxon>
        <taxon>Methanobacteriota</taxon>
        <taxon>Stenosarchaea group</taxon>
        <taxon>Methanomicrobia</taxon>
        <taxon>Methanosarcinales</taxon>
        <taxon>Methanosarcinaceae</taxon>
        <taxon>Methanococcoides</taxon>
    </lineage>
</organism>
<keyword evidence="2" id="KW-0808">Transferase</keyword>
<dbReference type="PANTHER" id="PTHR36174:SF1">
    <property type="entry name" value="LIPID II:GLYCINE GLYCYLTRANSFERASE"/>
    <property type="match status" value="1"/>
</dbReference>
<keyword evidence="3" id="KW-0133">Cell shape</keyword>
<dbReference type="EMBL" id="CP009518">
    <property type="protein sequence ID" value="AKB84290.1"/>
    <property type="molecule type" value="Genomic_DNA"/>
</dbReference>
<evidence type="ECO:0000256" key="1">
    <source>
        <dbReference type="ARBA" id="ARBA00009943"/>
    </source>
</evidence>
<dbReference type="STRING" id="1434104.MCMEM_0237"/>
<accession>A0A0E3WZH1</accession>
<evidence type="ECO:0000256" key="6">
    <source>
        <dbReference type="ARBA" id="ARBA00023316"/>
    </source>
</evidence>
<keyword evidence="9" id="KW-1185">Reference proteome</keyword>
<evidence type="ECO:0000259" key="7">
    <source>
        <dbReference type="Pfam" id="PF13480"/>
    </source>
</evidence>
<sequence length="341" mass="39677">MTKIVTKVKDEEWDAFLRNYNTASLYHTHHWKHFLEKTFNYESNYIFAKDECENIVGLLPLFYVKSKLTGNRLCSVPFSHTCGYVGSEYAKNLLIDEGVDLFSRLDSNYFEIRDLVNSSGFCHHILFSTHVLELSSNIDETWLKLHKGTRRGVNKSKSMGVSVHSTKNIEDLKQFYELNCITKKRIGVPCHPWKHFKNMFNLLNEHVSLYIAKYDDEIVAGGIFEYFGDSVTFAYGASNPCHLNKRPNNALIWRCIEDACVNGYKYFDFGRTSDENIGLMNFKRRWGGIEKQLYYSYYPCDTKPFATNRSNIMYKCGTKIVQKTPFPIYKKASDILFVHFG</sequence>
<evidence type="ECO:0000313" key="8">
    <source>
        <dbReference type="EMBL" id="AKB84290.1"/>
    </source>
</evidence>
<dbReference type="InterPro" id="IPR050644">
    <property type="entry name" value="PG_Glycine_Bridge_Synth"/>
</dbReference>
<dbReference type="AlphaFoldDB" id="A0A0E3WZH1"/>
<dbReference type="PATRIC" id="fig|1434104.5.peg.250"/>
<dbReference type="InterPro" id="IPR038740">
    <property type="entry name" value="BioF2-like_GNAT_dom"/>
</dbReference>
<dbReference type="HOGENOM" id="CLU_042156_1_0_2"/>
<dbReference type="InterPro" id="IPR003447">
    <property type="entry name" value="FEMABX"/>
</dbReference>
<keyword evidence="6" id="KW-0961">Cell wall biogenesis/degradation</keyword>
<gene>
    <name evidence="8" type="ORF">MCMEM_0237</name>
</gene>
<dbReference type="GeneID" id="24892713"/>
<dbReference type="GO" id="GO:0008360">
    <property type="term" value="P:regulation of cell shape"/>
    <property type="evidence" value="ECO:0007669"/>
    <property type="project" value="UniProtKB-KW"/>
</dbReference>
<evidence type="ECO:0000313" key="9">
    <source>
        <dbReference type="Proteomes" id="UP000033048"/>
    </source>
</evidence>
<dbReference type="InterPro" id="IPR016181">
    <property type="entry name" value="Acyl_CoA_acyltransferase"/>
</dbReference>
<dbReference type="GO" id="GO:0044038">
    <property type="term" value="P:cell wall macromolecule biosynthetic process"/>
    <property type="evidence" value="ECO:0007669"/>
    <property type="project" value="InterPro"/>
</dbReference>
<name>A0A0E3WZH1_METMT</name>
<evidence type="ECO:0000256" key="4">
    <source>
        <dbReference type="ARBA" id="ARBA00022984"/>
    </source>
</evidence>
<proteinExistence type="inferred from homology"/>
<dbReference type="OrthoDB" id="135106at2157"/>
<evidence type="ECO:0000256" key="2">
    <source>
        <dbReference type="ARBA" id="ARBA00022679"/>
    </source>
</evidence>
<dbReference type="GO" id="GO:0016755">
    <property type="term" value="F:aminoacyltransferase activity"/>
    <property type="evidence" value="ECO:0007669"/>
    <property type="project" value="InterPro"/>
</dbReference>
<evidence type="ECO:0000256" key="3">
    <source>
        <dbReference type="ARBA" id="ARBA00022960"/>
    </source>
</evidence>
<dbReference type="KEGG" id="mmet:MCMEM_0237"/>
<dbReference type="GO" id="GO:0071555">
    <property type="term" value="P:cell wall organization"/>
    <property type="evidence" value="ECO:0007669"/>
    <property type="project" value="UniProtKB-KW"/>
</dbReference>
<protein>
    <submittedName>
        <fullName evidence="8">FemAB-related protein, PEP-CTERM system-associated</fullName>
    </submittedName>
</protein>
<dbReference type="RefSeq" id="WP_048204516.1">
    <property type="nucleotide sequence ID" value="NZ_CP009518.1"/>
</dbReference>
<feature type="domain" description="BioF2-like acetyltransferase" evidence="7">
    <location>
        <begin position="147"/>
        <end position="283"/>
    </location>
</feature>
<dbReference type="PROSITE" id="PS51191">
    <property type="entry name" value="FEMABX"/>
    <property type="match status" value="1"/>
</dbReference>
<dbReference type="Proteomes" id="UP000033048">
    <property type="component" value="Chromosome"/>
</dbReference>
<dbReference type="PANTHER" id="PTHR36174">
    <property type="entry name" value="LIPID II:GLYCINE GLYCYLTRANSFERASE"/>
    <property type="match status" value="1"/>
</dbReference>
<evidence type="ECO:0000256" key="5">
    <source>
        <dbReference type="ARBA" id="ARBA00023315"/>
    </source>
</evidence>
<keyword evidence="4" id="KW-0573">Peptidoglycan synthesis</keyword>